<evidence type="ECO:0000256" key="2">
    <source>
        <dbReference type="ARBA" id="ARBA00022917"/>
    </source>
</evidence>
<dbReference type="InterPro" id="IPR036191">
    <property type="entry name" value="RRF_sf"/>
</dbReference>
<dbReference type="NCBIfam" id="TIGR00496">
    <property type="entry name" value="frr"/>
    <property type="match status" value="1"/>
</dbReference>
<keyword evidence="6" id="KW-1185">Reference proteome</keyword>
<dbReference type="InterPro" id="IPR002661">
    <property type="entry name" value="Ribosome_recyc_fac"/>
</dbReference>
<reference evidence="5 6" key="1">
    <citation type="submission" date="2022-12" db="EMBL/GenBank/DDBJ databases">
        <title>Two new species, Stenotrophomonas aracearum and Stenotrophomonas oahuensis, isolated from Anthurium (Araceae family) in Hawaii.</title>
        <authorList>
            <person name="Chunag S.C."/>
            <person name="Dobhal S."/>
            <person name="Alvarez A."/>
            <person name="Arif M."/>
        </authorList>
    </citation>
    <scope>NUCLEOTIDE SEQUENCE [LARGE SCALE GENOMIC DNA]</scope>
    <source>
        <strain evidence="5 6">A5586</strain>
    </source>
</reference>
<sequence>MLNDIKKDAQERMAKSIDALKHTLTSIRTGRASPALLERVVVNAYGASTPLNQVATITNADAHSLLVTPFDKSMVKEIEKGLYNAEFTPNTLGTSIRINMPPPTEERRKELAKQVKGEGEGSKVAIRNIRQDANKAIAALLKDKAISEDEKKRGEDDIQKLTDKAIKDVDSVVADKEKELMQV</sequence>
<evidence type="ECO:0000259" key="4">
    <source>
        <dbReference type="Pfam" id="PF01765"/>
    </source>
</evidence>
<evidence type="ECO:0000313" key="5">
    <source>
        <dbReference type="EMBL" id="WNH51445.1"/>
    </source>
</evidence>
<dbReference type="SUPFAM" id="SSF55194">
    <property type="entry name" value="Ribosome recycling factor, RRF"/>
    <property type="match status" value="1"/>
</dbReference>
<dbReference type="HAMAP" id="MF_00040">
    <property type="entry name" value="RRF"/>
    <property type="match status" value="1"/>
</dbReference>
<dbReference type="Gene3D" id="3.30.1360.40">
    <property type="match status" value="1"/>
</dbReference>
<evidence type="ECO:0000313" key="6">
    <source>
        <dbReference type="Proteomes" id="UP001302072"/>
    </source>
</evidence>
<evidence type="ECO:0000256" key="3">
    <source>
        <dbReference type="HAMAP-Rule" id="MF_00040"/>
    </source>
</evidence>
<proteinExistence type="inferred from homology"/>
<gene>
    <name evidence="3 5" type="primary">frr</name>
    <name evidence="5" type="ORF">PDM29_13880</name>
</gene>
<comment type="function">
    <text evidence="3">Responsible for the release of ribosomes from messenger RNA at the termination of protein biosynthesis. May increase the efficiency of translation by recycling ribosomes from one round of translation to another.</text>
</comment>
<dbReference type="Pfam" id="PF01765">
    <property type="entry name" value="RRF"/>
    <property type="match status" value="1"/>
</dbReference>
<dbReference type="RefSeq" id="WP_311190689.1">
    <property type="nucleotide sequence ID" value="NZ_CP115541.1"/>
</dbReference>
<feature type="domain" description="Ribosome recycling factor" evidence="4">
    <location>
        <begin position="20"/>
        <end position="181"/>
    </location>
</feature>
<organism evidence="5 6">
    <name type="scientific">Stenotrophomonas oahuensis</name>
    <dbReference type="NCBI Taxonomy" id="3003271"/>
    <lineage>
        <taxon>Bacteria</taxon>
        <taxon>Pseudomonadati</taxon>
        <taxon>Pseudomonadota</taxon>
        <taxon>Gammaproteobacteria</taxon>
        <taxon>Lysobacterales</taxon>
        <taxon>Lysobacteraceae</taxon>
        <taxon>Stenotrophomonas</taxon>
    </lineage>
</organism>
<keyword evidence="2 3" id="KW-0648">Protein biosynthesis</keyword>
<name>A0ABY9YKN6_9GAMM</name>
<comment type="similarity">
    <text evidence="1 3">Belongs to the RRF family.</text>
</comment>
<dbReference type="CDD" id="cd00520">
    <property type="entry name" value="RRF"/>
    <property type="match status" value="1"/>
</dbReference>
<dbReference type="InterPro" id="IPR023584">
    <property type="entry name" value="Ribosome_recyc_fac_dom"/>
</dbReference>
<keyword evidence="3" id="KW-0963">Cytoplasm</keyword>
<protein>
    <recommendedName>
        <fullName evidence="3">Ribosome-recycling factor</fullName>
        <shortName evidence="3">RRF</shortName>
    </recommendedName>
    <alternativeName>
        <fullName evidence="3">Ribosome-releasing factor</fullName>
    </alternativeName>
</protein>
<comment type="subcellular location">
    <subcellularLocation>
        <location evidence="3">Cytoplasm</location>
    </subcellularLocation>
</comment>
<dbReference type="EMBL" id="CP115541">
    <property type="protein sequence ID" value="WNH51445.1"/>
    <property type="molecule type" value="Genomic_DNA"/>
</dbReference>
<dbReference type="PANTHER" id="PTHR20982:SF3">
    <property type="entry name" value="MITOCHONDRIAL RIBOSOME RECYCLING FACTOR PSEUDO 1"/>
    <property type="match status" value="1"/>
</dbReference>
<dbReference type="PANTHER" id="PTHR20982">
    <property type="entry name" value="RIBOSOME RECYCLING FACTOR"/>
    <property type="match status" value="1"/>
</dbReference>
<evidence type="ECO:0000256" key="1">
    <source>
        <dbReference type="ARBA" id="ARBA00005912"/>
    </source>
</evidence>
<dbReference type="Proteomes" id="UP001302072">
    <property type="component" value="Chromosome"/>
</dbReference>
<dbReference type="Gene3D" id="1.10.132.20">
    <property type="entry name" value="Ribosome-recycling factor"/>
    <property type="match status" value="2"/>
</dbReference>
<accession>A0ABY9YKN6</accession>